<dbReference type="RefSeq" id="WP_045055555.1">
    <property type="nucleotide sequence ID" value="NZ_CAWMDP010000001.1"/>
</dbReference>
<evidence type="ECO:0000256" key="3">
    <source>
        <dbReference type="ARBA" id="ARBA00022448"/>
    </source>
</evidence>
<dbReference type="InterPro" id="IPR039424">
    <property type="entry name" value="SBP_5"/>
</dbReference>
<evidence type="ECO:0000256" key="4">
    <source>
        <dbReference type="ARBA" id="ARBA00022729"/>
    </source>
</evidence>
<keyword evidence="7" id="KW-1185">Reference proteome</keyword>
<evidence type="ECO:0000259" key="5">
    <source>
        <dbReference type="Pfam" id="PF00496"/>
    </source>
</evidence>
<keyword evidence="3" id="KW-0813">Transport</keyword>
<dbReference type="InterPro" id="IPR030678">
    <property type="entry name" value="Peptide/Ni-bd"/>
</dbReference>
<evidence type="ECO:0000256" key="1">
    <source>
        <dbReference type="ARBA" id="ARBA00004196"/>
    </source>
</evidence>
<dbReference type="OrthoDB" id="9796817at2"/>
<comment type="subcellular location">
    <subcellularLocation>
        <location evidence="1">Cell envelope</location>
    </subcellularLocation>
</comment>
<dbReference type="Gene3D" id="3.10.105.10">
    <property type="entry name" value="Dipeptide-binding Protein, Domain 3"/>
    <property type="match status" value="1"/>
</dbReference>
<dbReference type="SUPFAM" id="SSF53850">
    <property type="entry name" value="Periplasmic binding protein-like II"/>
    <property type="match status" value="1"/>
</dbReference>
<evidence type="ECO:0000313" key="6">
    <source>
        <dbReference type="EMBL" id="KJH70966.1"/>
    </source>
</evidence>
<feature type="domain" description="Solute-binding protein family 5" evidence="5">
    <location>
        <begin position="92"/>
        <end position="457"/>
    </location>
</feature>
<comment type="similarity">
    <text evidence="2">Belongs to the bacterial solute-binding protein 5 family.</text>
</comment>
<dbReference type="PANTHER" id="PTHR30290">
    <property type="entry name" value="PERIPLASMIC BINDING COMPONENT OF ABC TRANSPORTER"/>
    <property type="match status" value="1"/>
</dbReference>
<dbReference type="CDD" id="cd08519">
    <property type="entry name" value="PBP2_NikA_DppA_OppA_like_20"/>
    <property type="match status" value="1"/>
</dbReference>
<dbReference type="GO" id="GO:0015833">
    <property type="term" value="P:peptide transport"/>
    <property type="evidence" value="ECO:0007669"/>
    <property type="project" value="TreeGrafter"/>
</dbReference>
<dbReference type="PATRIC" id="fig|1618023.3.peg.96"/>
<dbReference type="GO" id="GO:0043190">
    <property type="term" value="C:ATP-binding cassette (ABC) transporter complex"/>
    <property type="evidence" value="ECO:0007669"/>
    <property type="project" value="InterPro"/>
</dbReference>
<organism evidence="6 7">
    <name type="scientific">Aliterella atlantica CENA595</name>
    <dbReference type="NCBI Taxonomy" id="1618023"/>
    <lineage>
        <taxon>Bacteria</taxon>
        <taxon>Bacillati</taxon>
        <taxon>Cyanobacteriota</taxon>
        <taxon>Cyanophyceae</taxon>
        <taxon>Chroococcidiopsidales</taxon>
        <taxon>Aliterellaceae</taxon>
        <taxon>Aliterella</taxon>
    </lineage>
</organism>
<dbReference type="GO" id="GO:1904680">
    <property type="term" value="F:peptide transmembrane transporter activity"/>
    <property type="evidence" value="ECO:0007669"/>
    <property type="project" value="TreeGrafter"/>
</dbReference>
<dbReference type="PIRSF" id="PIRSF002741">
    <property type="entry name" value="MppA"/>
    <property type="match status" value="1"/>
</dbReference>
<dbReference type="Gene3D" id="3.90.76.10">
    <property type="entry name" value="Dipeptide-binding Protein, Domain 1"/>
    <property type="match status" value="1"/>
</dbReference>
<dbReference type="Gene3D" id="3.40.190.10">
    <property type="entry name" value="Periplasmic binding protein-like II"/>
    <property type="match status" value="1"/>
</dbReference>
<dbReference type="STRING" id="1618023.UH38_15370"/>
<dbReference type="Proteomes" id="UP000032452">
    <property type="component" value="Unassembled WGS sequence"/>
</dbReference>
<keyword evidence="4" id="KW-0732">Signal</keyword>
<dbReference type="AlphaFoldDB" id="A0A0D8ZUP7"/>
<sequence length="548" mass="60373">MIDWLDSSIRRWTSLGKFLALASLCCLLVVSCTRPNTQQTTTPNAAGSSRLTVGTTLRPRTLDPADNYELAGNNVMTSLSDRLYTYKIGTDELEPQLATALPKVSPDGLNYIIPLRQGVIFHDDTPFNAEAMAFSLNRFIQNGGKPAALLSDVVESVTASGDYELTIKLKNAFAAFPSLLAFPGMCAISPKAYEIGAGKFKPNIFVGTGPYKLVQFTPQLVRMDAFPKYWGTKPPSPGIDFQILTSSANLYNTFRTGGVDIAYQTFDPEQVESLKQQATKNGWQALEEQSNVVTHMMLNVKQKPLDNVVVRQALAAAIDRSIITERVYKKQAEALYSMIPSTVSGYQPTFQTQYGDGNVARAKELLAQAGYNATNPLRLEVFYPANSLTREQIASTLREYASQRLEGIVQIQPQAEESTTFFANIGKGLYQIALLDWYPDFGDPDNYIQPFLSCTKGSAAAGCTEGASQSQGSFYYSDRMNKLIAQQRQEQNPQARQKIIGEIQQLVATDVPAVPLVQSKDYAFGQKGLQGLQIDPILKLPLWQIKKG</sequence>
<evidence type="ECO:0000256" key="2">
    <source>
        <dbReference type="ARBA" id="ARBA00005695"/>
    </source>
</evidence>
<dbReference type="InterPro" id="IPR000914">
    <property type="entry name" value="SBP_5_dom"/>
</dbReference>
<accession>A0A0D8ZUP7</accession>
<dbReference type="GO" id="GO:0042597">
    <property type="term" value="C:periplasmic space"/>
    <property type="evidence" value="ECO:0007669"/>
    <property type="project" value="UniProtKB-ARBA"/>
</dbReference>
<comment type="caution">
    <text evidence="6">The sequence shown here is derived from an EMBL/GenBank/DDBJ whole genome shotgun (WGS) entry which is preliminary data.</text>
</comment>
<proteinExistence type="inferred from homology"/>
<reference evidence="6 7" key="1">
    <citation type="submission" date="2015-02" db="EMBL/GenBank/DDBJ databases">
        <title>Draft genome of a novel marine cyanobacterium (Chroococcales) isolated from South Atlantic Ocean.</title>
        <authorList>
            <person name="Rigonato J."/>
            <person name="Alvarenga D.O."/>
            <person name="Branco L.H."/>
            <person name="Varani A.M."/>
            <person name="Brandini F.P."/>
            <person name="Fiore M.F."/>
        </authorList>
    </citation>
    <scope>NUCLEOTIDE SEQUENCE [LARGE SCALE GENOMIC DNA]</scope>
    <source>
        <strain evidence="6 7">CENA595</strain>
    </source>
</reference>
<protein>
    <submittedName>
        <fullName evidence="6">Peptide ABC transporter substrate-binding protein</fullName>
    </submittedName>
</protein>
<dbReference type="EMBL" id="JYON01000016">
    <property type="protein sequence ID" value="KJH70966.1"/>
    <property type="molecule type" value="Genomic_DNA"/>
</dbReference>
<dbReference type="GO" id="GO:0030313">
    <property type="term" value="C:cell envelope"/>
    <property type="evidence" value="ECO:0007669"/>
    <property type="project" value="UniProtKB-SubCell"/>
</dbReference>
<dbReference type="Pfam" id="PF00496">
    <property type="entry name" value="SBP_bac_5"/>
    <property type="match status" value="1"/>
</dbReference>
<name>A0A0D8ZUP7_9CYAN</name>
<dbReference type="PANTHER" id="PTHR30290:SF10">
    <property type="entry name" value="PERIPLASMIC OLIGOPEPTIDE-BINDING PROTEIN-RELATED"/>
    <property type="match status" value="1"/>
</dbReference>
<evidence type="ECO:0000313" key="7">
    <source>
        <dbReference type="Proteomes" id="UP000032452"/>
    </source>
</evidence>
<gene>
    <name evidence="6" type="ORF">UH38_15370</name>
</gene>